<dbReference type="OMA" id="VATVCPR"/>
<evidence type="ECO:0008006" key="4">
    <source>
        <dbReference type="Google" id="ProtNLM"/>
    </source>
</evidence>
<reference evidence="2 3" key="1">
    <citation type="journal article" date="2009" name="Nature">
        <title>The Sorghum bicolor genome and the diversification of grasses.</title>
        <authorList>
            <person name="Paterson A.H."/>
            <person name="Bowers J.E."/>
            <person name="Bruggmann R."/>
            <person name="Dubchak I."/>
            <person name="Grimwood J."/>
            <person name="Gundlach H."/>
            <person name="Haberer G."/>
            <person name="Hellsten U."/>
            <person name="Mitros T."/>
            <person name="Poliakov A."/>
            <person name="Schmutz J."/>
            <person name="Spannagl M."/>
            <person name="Tang H."/>
            <person name="Wang X."/>
            <person name="Wicker T."/>
            <person name="Bharti A.K."/>
            <person name="Chapman J."/>
            <person name="Feltus F.A."/>
            <person name="Gowik U."/>
            <person name="Grigoriev I.V."/>
            <person name="Lyons E."/>
            <person name="Maher C.A."/>
            <person name="Martis M."/>
            <person name="Narechania A."/>
            <person name="Otillar R.P."/>
            <person name="Penning B.W."/>
            <person name="Salamov A.A."/>
            <person name="Wang Y."/>
            <person name="Zhang L."/>
            <person name="Carpita N.C."/>
            <person name="Freeling M."/>
            <person name="Gingle A.R."/>
            <person name="Hash C.T."/>
            <person name="Keller B."/>
            <person name="Klein P."/>
            <person name="Kresovich S."/>
            <person name="McCann M.C."/>
            <person name="Ming R."/>
            <person name="Peterson D.G."/>
            <person name="Mehboob-ur-Rahman"/>
            <person name="Ware D."/>
            <person name="Westhoff P."/>
            <person name="Mayer K.F."/>
            <person name="Messing J."/>
            <person name="Rokhsar D.S."/>
        </authorList>
    </citation>
    <scope>NUCLEOTIDE SEQUENCE [LARGE SCALE GENOMIC DNA]</scope>
    <source>
        <strain evidence="3">cv. BTx623</strain>
    </source>
</reference>
<dbReference type="Gramene" id="EER93509">
    <property type="protein sequence ID" value="EER93509"/>
    <property type="gene ID" value="SORBI_3001G101300"/>
</dbReference>
<evidence type="ECO:0000313" key="2">
    <source>
        <dbReference type="EMBL" id="EER93509.1"/>
    </source>
</evidence>
<accession>C5WLX1</accession>
<dbReference type="KEGG" id="sbi:8060520"/>
<dbReference type="AlphaFoldDB" id="C5WLX1"/>
<organism evidence="2 3">
    <name type="scientific">Sorghum bicolor</name>
    <name type="common">Sorghum</name>
    <name type="synonym">Sorghum vulgare</name>
    <dbReference type="NCBI Taxonomy" id="4558"/>
    <lineage>
        <taxon>Eukaryota</taxon>
        <taxon>Viridiplantae</taxon>
        <taxon>Streptophyta</taxon>
        <taxon>Embryophyta</taxon>
        <taxon>Tracheophyta</taxon>
        <taxon>Spermatophyta</taxon>
        <taxon>Magnoliopsida</taxon>
        <taxon>Liliopsida</taxon>
        <taxon>Poales</taxon>
        <taxon>Poaceae</taxon>
        <taxon>PACMAD clade</taxon>
        <taxon>Panicoideae</taxon>
        <taxon>Andropogonodae</taxon>
        <taxon>Andropogoneae</taxon>
        <taxon>Sorghinae</taxon>
        <taxon>Sorghum</taxon>
    </lineage>
</organism>
<keyword evidence="3" id="KW-1185">Reference proteome</keyword>
<dbReference type="eggNOG" id="ENOG502R737">
    <property type="taxonomic scope" value="Eukaryota"/>
</dbReference>
<reference evidence="3" key="2">
    <citation type="journal article" date="2018" name="Plant J.">
        <title>The Sorghum bicolor reference genome: improved assembly, gene annotations, a transcriptome atlas, and signatures of genome organization.</title>
        <authorList>
            <person name="McCormick R.F."/>
            <person name="Truong S.K."/>
            <person name="Sreedasyam A."/>
            <person name="Jenkins J."/>
            <person name="Shu S."/>
            <person name="Sims D."/>
            <person name="Kennedy M."/>
            <person name="Amirebrahimi M."/>
            <person name="Weers B.D."/>
            <person name="McKinley B."/>
            <person name="Mattison A."/>
            <person name="Morishige D.T."/>
            <person name="Grimwood J."/>
            <person name="Schmutz J."/>
            <person name="Mullet J.E."/>
        </authorList>
    </citation>
    <scope>NUCLEOTIDE SEQUENCE [LARGE SCALE GENOMIC DNA]</scope>
    <source>
        <strain evidence="3">cv. BTx623</strain>
    </source>
</reference>
<dbReference type="Proteomes" id="UP000000768">
    <property type="component" value="Chromosome 1"/>
</dbReference>
<name>C5WLX1_SORBI</name>
<keyword evidence="1" id="KW-0732">Signal</keyword>
<evidence type="ECO:0000256" key="1">
    <source>
        <dbReference type="SAM" id="SignalP"/>
    </source>
</evidence>
<dbReference type="OrthoDB" id="676975at2759"/>
<evidence type="ECO:0000313" key="3">
    <source>
        <dbReference type="Proteomes" id="UP000000768"/>
    </source>
</evidence>
<feature type="signal peptide" evidence="1">
    <location>
        <begin position="1"/>
        <end position="28"/>
    </location>
</feature>
<feature type="chain" id="PRO_5002958521" description="Bowman-Birk serine protease inhibitors family domain-containing protein" evidence="1">
    <location>
        <begin position="29"/>
        <end position="81"/>
    </location>
</feature>
<proteinExistence type="predicted"/>
<gene>
    <name evidence="2" type="ORF">SORBI_3001G101300</name>
</gene>
<dbReference type="HOGENOM" id="CLU_161679_1_1_1"/>
<dbReference type="EMBL" id="CM000760">
    <property type="protein sequence ID" value="EER93509.1"/>
    <property type="molecule type" value="Genomic_DNA"/>
</dbReference>
<dbReference type="FunCoup" id="C5WLX1">
    <property type="interactions" value="131"/>
</dbReference>
<dbReference type="InParanoid" id="C5WLX1"/>
<sequence length="81" mass="8653">MVSFNLSMAAVVLLSGLVILGAVEPSEAVCNLDCVRGTYITCKNYPAQQLYGCACKCAPADGKRCVVHLGGGSTKRCWKRR</sequence>
<protein>
    <recommendedName>
        <fullName evidence="4">Bowman-Birk serine protease inhibitors family domain-containing protein</fullName>
    </recommendedName>
</protein>